<proteinExistence type="predicted"/>
<organism evidence="1 2">
    <name type="scientific">Clostridium butyricum E4 str. BoNT E BL5262</name>
    <dbReference type="NCBI Taxonomy" id="632245"/>
    <lineage>
        <taxon>Bacteria</taxon>
        <taxon>Bacillati</taxon>
        <taxon>Bacillota</taxon>
        <taxon>Clostridia</taxon>
        <taxon>Eubacteriales</taxon>
        <taxon>Clostridiaceae</taxon>
        <taxon>Clostridium</taxon>
    </lineage>
</organism>
<dbReference type="Proteomes" id="UP000003081">
    <property type="component" value="Unassembled WGS sequence"/>
</dbReference>
<accession>C4IG93</accession>
<reference evidence="1 2" key="1">
    <citation type="submission" date="2009-08" db="EMBL/GenBank/DDBJ databases">
        <authorList>
            <person name="Shrivastava S."/>
            <person name="Brinkac L.B."/>
            <person name="Brown J.L."/>
            <person name="Bruce D.B."/>
            <person name="Detter C."/>
            <person name="Green L.D."/>
            <person name="Munk C.A."/>
            <person name="Rogers Y.C."/>
            <person name="Tapia R."/>
            <person name="Sims D.R."/>
            <person name="Smith L.A."/>
            <person name="Smith T.J."/>
            <person name="Sutton G."/>
            <person name="Brettin T."/>
        </authorList>
    </citation>
    <scope>NUCLEOTIDE SEQUENCE [LARGE SCALE GENOMIC DNA]</scope>
    <source>
        <strain evidence="2">E4 str. BoNT E BL5262</strain>
    </source>
</reference>
<dbReference type="HOGENOM" id="CLU_316103_0_0_9"/>
<dbReference type="eggNOG" id="ENOG50304E9">
    <property type="taxonomic scope" value="Bacteria"/>
</dbReference>
<keyword evidence="2" id="KW-1185">Reference proteome</keyword>
<gene>
    <name evidence="1" type="ORF">CLP_2105</name>
</gene>
<comment type="caution">
    <text evidence="1">The sequence shown here is derived from an EMBL/GenBank/DDBJ whole genome shotgun (WGS) entry which is preliminary data.</text>
</comment>
<dbReference type="AlphaFoldDB" id="C4IG93"/>
<name>C4IG93_CLOBU</name>
<evidence type="ECO:0000313" key="2">
    <source>
        <dbReference type="Proteomes" id="UP000003081"/>
    </source>
</evidence>
<dbReference type="EMBL" id="ACOM01000005">
    <property type="protein sequence ID" value="EEP53429.1"/>
    <property type="molecule type" value="Genomic_DNA"/>
</dbReference>
<protein>
    <submittedName>
        <fullName evidence="1">Uncharacterized protein</fullName>
    </submittedName>
</protein>
<dbReference type="RefSeq" id="WP_003411931.1">
    <property type="nucleotide sequence ID" value="NZ_ACOM01000005.1"/>
</dbReference>
<sequence length="923" mass="108579">MDNINENYITSEECVECLLKNKICKTNKRGFKDRISIILGKNSIGENIYSKNESIYIKKEYLNNSVELFKNSVGLPYVATEIKKTSKLDKKTLGRISARIKGKVSAYKIPLISLDDLFIDKSDFNLIVDRVKKVEKLQCISTKEILIKVNKLFKGIEFDSKEKNIFKYIIDNKLPVIGVEHIGNFSTGNLYPKSTVDNVIENLYKYIRERRVKLINMSYDEYFNLTDKEFNNNYITISNEELDLIGGYGGTTGRFRDMQRTFEGTNVKAIWINRGSNFVCKKEYEEFLDFKNNYINNDDLKKFNTKIKINKARNNGFTLRMYKDQYYLKKDELDRYLQNDKFDYEFSKLNTVYDKVMLKIKYNPHKKEEKFPQFMYYFKEFVRVKNGTSNTFIYVSRLYNLYNVLLDSILKDLRSENKKQNNEFFERTIKLVSSSQDLRDMVIQFINYLIREKNFDLNKFTDERDKSRKEPYTKEEFIELLIKLIDIVGNKEELKKLYRNWNLSSCVTYIFMHYCVSWRKTDLIEQLPAPNLHYISGVTDGESFIEWLESGNEITYNLAKEICKYIEEMTEKMKLKANKNKGELNCVISDALTNEISLLLCINEANRQIHFSKYKKHRKKHRIFNGRYVEHKSMQILLKDNFNIDLELILNGSFENVRMNKGFLINVKEKVEELGIAYSYYIAQVSRGHIQNKKILSETTKIYLKKDVSKASVKVFATGTMGSIAYTLLSLIDDEFRLKSDEDQIKDIQDLNMTPYSIEKSIKKISSKIGVVNREIDEFLKMGGYKKKVLAEILFGNDCYGIEYGTKCLIKITREDGHGITRIKSEQYSEENVRVKWCPLNRKTCIDCSFMIALRYFIYEFEKKFNIVLNDFEYAKTELDREIAIESINELYLPVATDLALVLGDNITRVIDINRYLRLAKGI</sequence>
<evidence type="ECO:0000313" key="1">
    <source>
        <dbReference type="EMBL" id="EEP53429.1"/>
    </source>
</evidence>